<feature type="region of interest" description="Disordered" evidence="1">
    <location>
        <begin position="16"/>
        <end position="42"/>
    </location>
</feature>
<reference evidence="2 3" key="1">
    <citation type="submission" date="2019-01" db="EMBL/GenBank/DDBJ databases">
        <title>Draft Genome and Complete Hox-Cluster Characterization of the Sterlet Sturgeon (Acipenser ruthenus).</title>
        <authorList>
            <person name="Wei Q."/>
        </authorList>
    </citation>
    <scope>NUCLEOTIDE SEQUENCE [LARGE SCALE GENOMIC DNA]</scope>
    <source>
        <strain evidence="2">WHYD16114868_AA</strain>
        <tissue evidence="2">Blood</tissue>
    </source>
</reference>
<comment type="caution">
    <text evidence="2">The sequence shown here is derived from an EMBL/GenBank/DDBJ whole genome shotgun (WGS) entry which is preliminary data.</text>
</comment>
<gene>
    <name evidence="2" type="ORF">EOD39_9275</name>
</gene>
<evidence type="ECO:0000256" key="1">
    <source>
        <dbReference type="SAM" id="MobiDB-lite"/>
    </source>
</evidence>
<keyword evidence="3" id="KW-1185">Reference proteome</keyword>
<accession>A0A662YV87</accession>
<dbReference type="Proteomes" id="UP000289886">
    <property type="component" value="Unassembled WGS sequence"/>
</dbReference>
<dbReference type="EMBL" id="SCEB01000165">
    <property type="protein sequence ID" value="RXN00555.1"/>
    <property type="molecule type" value="Genomic_DNA"/>
</dbReference>
<sequence>MLLKMAEAENVVAALSIDEPTGTHPAGANDSAARDRGAGADQGRGTMAIQVGYWIVHHPVWVAVILDAWIRGLHSTSSQLDLRTGLLHFQGGTGS</sequence>
<evidence type="ECO:0000313" key="2">
    <source>
        <dbReference type="EMBL" id="RXN00555.1"/>
    </source>
</evidence>
<proteinExistence type="predicted"/>
<protein>
    <submittedName>
        <fullName evidence="2">Uncharacterized protein</fullName>
    </submittedName>
</protein>
<name>A0A662YV87_ACIRT</name>
<organism evidence="2 3">
    <name type="scientific">Acipenser ruthenus</name>
    <name type="common">Sterlet sturgeon</name>
    <dbReference type="NCBI Taxonomy" id="7906"/>
    <lineage>
        <taxon>Eukaryota</taxon>
        <taxon>Metazoa</taxon>
        <taxon>Chordata</taxon>
        <taxon>Craniata</taxon>
        <taxon>Vertebrata</taxon>
        <taxon>Euteleostomi</taxon>
        <taxon>Actinopterygii</taxon>
        <taxon>Chondrostei</taxon>
        <taxon>Acipenseriformes</taxon>
        <taxon>Acipenseridae</taxon>
        <taxon>Acipenser</taxon>
    </lineage>
</organism>
<evidence type="ECO:0000313" key="3">
    <source>
        <dbReference type="Proteomes" id="UP000289886"/>
    </source>
</evidence>
<dbReference type="AlphaFoldDB" id="A0A662YV87"/>